<keyword evidence="4" id="KW-1185">Reference proteome</keyword>
<reference evidence="3 4" key="1">
    <citation type="journal article" date="2015" name="Plant Cell">
        <title>Oil accumulation by the oleaginous diatom Fistulifera solaris as revealed by the genome and transcriptome.</title>
        <authorList>
            <person name="Tanaka T."/>
            <person name="Maeda Y."/>
            <person name="Veluchamy A."/>
            <person name="Tanaka M."/>
            <person name="Abida H."/>
            <person name="Marechal E."/>
            <person name="Bowler C."/>
            <person name="Muto M."/>
            <person name="Sunaga Y."/>
            <person name="Tanaka M."/>
            <person name="Yoshino T."/>
            <person name="Taniguchi T."/>
            <person name="Fukuda Y."/>
            <person name="Nemoto M."/>
            <person name="Matsumoto M."/>
            <person name="Wong P.S."/>
            <person name="Aburatani S."/>
            <person name="Fujibuchi W."/>
        </authorList>
    </citation>
    <scope>NUCLEOTIDE SEQUENCE [LARGE SCALE GENOMIC DNA]</scope>
    <source>
        <strain evidence="3 4">JPCC DA0580</strain>
    </source>
</reference>
<feature type="region of interest" description="Disordered" evidence="1">
    <location>
        <begin position="70"/>
        <end position="122"/>
    </location>
</feature>
<dbReference type="EMBL" id="BDSP01000252">
    <property type="protein sequence ID" value="GAX26777.1"/>
    <property type="molecule type" value="Genomic_DNA"/>
</dbReference>
<evidence type="ECO:0000313" key="4">
    <source>
        <dbReference type="Proteomes" id="UP000198406"/>
    </source>
</evidence>
<dbReference type="InterPro" id="IPR029526">
    <property type="entry name" value="PGBD"/>
</dbReference>
<sequence length="958" mass="109074">MTKFSRADLNAAFKKDYPCLMKKKPCLPVIIVDSSDKGKGKWLVEFVNPDGTRNGVTQVATSKQLKKLTDNDSHPLVKEVGEEDDEEINEEEAVSTFLVAGHIQPETSSSPSFQESEGSLDAAETSLLDNSVSQEVFGVQDGPEEEVEHETRNDSDNESEDEEVDPDLENEEDLGPYRPDDEEGEDDGDDLNFRAIAEEQAAEDKHREKWNRYLTEKAALIEMGSKVKCNPPKHQGIDVGSQVQQRRAPRRTGYVIASNRDEDHGYACWEVEYEDETVKFVKSTELICVKDDRVFEWTYVDDVFPINPVLPFRETGVVGYNFAAFKKENLDTTKDDYGFPFLTLLQHLWPGDWLKHLNKLNTHLGSIDQKLLSGIKLFEKGLFDYIFTTVNFGVNGLNLMSHSRFKMIYANISQAFYDDESTNDPWHPITGLIDSFNRNRKKNIASGSKIVLDESMSPYKPRTTKTSLLPHLSFILRKPKPLGVEYKNVICAKTGILLFQEVQRGKEAMRKSAFSRQIGTNAACAIRLILGSVYSGEDHAERAAPVNQERRYLVTADSWFGSPRLAETIKLLWRDEDGQYRINRSRGENPNAHELIASVKSNSGWFPKHELKKRMKHFPSGSHLVMRCRTPGSNIELFAIGYKYNLRKILFFIMTRNAGQTTPGPKPYIAKFPDNDGNVKERHIKRPQVLSDYFEDSDAIDSHNHCRQHRLGLEKFWLTQNPWVRNDCTLIGMTAIDAYRAVKHQVPELSRDKQFTVAAFAKGLTYDCLYNKFYDDAETTDPSMYLEADNLTQRERKMKYALQLHCEKVNAMNKQFLQQASEVFFKANLPSVVNANELSTVGSPLSMSVAGPSADVVLHECLEDAHELVDIEISEKQGRVMKRKCRICKTGIRMQCSNPRCLVAEPQKLGHPVGTPICPPRLGARKLKDYPNNTLTCLEIHRREEKAKRMEEMRLKQS</sequence>
<feature type="compositionally biased region" description="Acidic residues" evidence="1">
    <location>
        <begin position="156"/>
        <end position="189"/>
    </location>
</feature>
<dbReference type="Pfam" id="PF13843">
    <property type="entry name" value="DDE_Tnp_1_7"/>
    <property type="match status" value="1"/>
</dbReference>
<feature type="compositionally biased region" description="Acidic residues" evidence="1">
    <location>
        <begin position="81"/>
        <end position="93"/>
    </location>
</feature>
<feature type="domain" description="PiggyBac transposable element-derived protein" evidence="2">
    <location>
        <begin position="399"/>
        <end position="709"/>
    </location>
</feature>
<dbReference type="PANTHER" id="PTHR46599:SF3">
    <property type="entry name" value="PIGGYBAC TRANSPOSABLE ELEMENT-DERIVED PROTEIN 4"/>
    <property type="match status" value="1"/>
</dbReference>
<evidence type="ECO:0000259" key="2">
    <source>
        <dbReference type="Pfam" id="PF13843"/>
    </source>
</evidence>
<feature type="region of interest" description="Disordered" evidence="1">
    <location>
        <begin position="137"/>
        <end position="189"/>
    </location>
</feature>
<accession>A0A1Z5KKR6</accession>
<feature type="compositionally biased region" description="Low complexity" evidence="1">
    <location>
        <begin position="106"/>
        <end position="119"/>
    </location>
</feature>
<protein>
    <recommendedName>
        <fullName evidence="2">PiggyBac transposable element-derived protein domain-containing protein</fullName>
    </recommendedName>
</protein>
<comment type="caution">
    <text evidence="3">The sequence shown here is derived from an EMBL/GenBank/DDBJ whole genome shotgun (WGS) entry which is preliminary data.</text>
</comment>
<dbReference type="OrthoDB" id="48867at2759"/>
<proteinExistence type="predicted"/>
<evidence type="ECO:0000313" key="3">
    <source>
        <dbReference type="EMBL" id="GAX26777.1"/>
    </source>
</evidence>
<dbReference type="Proteomes" id="UP000198406">
    <property type="component" value="Unassembled WGS sequence"/>
</dbReference>
<organism evidence="3 4">
    <name type="scientific">Fistulifera solaris</name>
    <name type="common">Oleaginous diatom</name>
    <dbReference type="NCBI Taxonomy" id="1519565"/>
    <lineage>
        <taxon>Eukaryota</taxon>
        <taxon>Sar</taxon>
        <taxon>Stramenopiles</taxon>
        <taxon>Ochrophyta</taxon>
        <taxon>Bacillariophyta</taxon>
        <taxon>Bacillariophyceae</taxon>
        <taxon>Bacillariophycidae</taxon>
        <taxon>Naviculales</taxon>
        <taxon>Naviculaceae</taxon>
        <taxon>Fistulifera</taxon>
    </lineage>
</organism>
<dbReference type="InParanoid" id="A0A1Z5KKR6"/>
<gene>
    <name evidence="3" type="ORF">FisN_9Lu068</name>
</gene>
<evidence type="ECO:0000256" key="1">
    <source>
        <dbReference type="SAM" id="MobiDB-lite"/>
    </source>
</evidence>
<name>A0A1Z5KKR6_FISSO</name>
<feature type="compositionally biased region" description="Basic and acidic residues" evidence="1">
    <location>
        <begin position="70"/>
        <end position="80"/>
    </location>
</feature>
<dbReference type="AlphaFoldDB" id="A0A1Z5KKR6"/>
<dbReference type="PANTHER" id="PTHR46599">
    <property type="entry name" value="PIGGYBAC TRANSPOSABLE ELEMENT-DERIVED PROTEIN 4"/>
    <property type="match status" value="1"/>
</dbReference>